<dbReference type="AlphaFoldDB" id="A0A7G9T5I6"/>
<keyword evidence="8 10" id="KW-0456">Lyase</keyword>
<evidence type="ECO:0000256" key="10">
    <source>
        <dbReference type="RuleBase" id="RU367011"/>
    </source>
</evidence>
<accession>A0A7G9T5I6</accession>
<dbReference type="Gene3D" id="3.10.200.10">
    <property type="entry name" value="Alpha carbonic anhydrase"/>
    <property type="match status" value="1"/>
</dbReference>
<dbReference type="KEGG" id="wdi:H9L19_00175"/>
<dbReference type="InterPro" id="IPR036398">
    <property type="entry name" value="CA_dom_sf"/>
</dbReference>
<reference evidence="12 13" key="1">
    <citation type="submission" date="2020-08" db="EMBL/GenBank/DDBJ databases">
        <title>Genome sequence of Weissella diestrammenae KACC 16890T.</title>
        <authorList>
            <person name="Hyun D.-W."/>
            <person name="Bae J.-W."/>
        </authorList>
    </citation>
    <scope>NUCLEOTIDE SEQUENCE [LARGE SCALE GENOMIC DNA]</scope>
    <source>
        <strain evidence="12 13">KACC 16890</strain>
    </source>
</reference>
<comment type="similarity">
    <text evidence="3 10">Belongs to the alpha-carbonic anhydrase family.</text>
</comment>
<dbReference type="InterPro" id="IPR041891">
    <property type="entry name" value="Alpha_CA_prokaryot-like"/>
</dbReference>
<comment type="catalytic activity">
    <reaction evidence="9 10">
        <text>hydrogencarbonate + H(+) = CO2 + H2O</text>
        <dbReference type="Rhea" id="RHEA:10748"/>
        <dbReference type="ChEBI" id="CHEBI:15377"/>
        <dbReference type="ChEBI" id="CHEBI:15378"/>
        <dbReference type="ChEBI" id="CHEBI:16526"/>
        <dbReference type="ChEBI" id="CHEBI:17544"/>
        <dbReference type="EC" id="4.2.1.1"/>
    </reaction>
</comment>
<evidence type="ECO:0000259" key="11">
    <source>
        <dbReference type="PROSITE" id="PS51144"/>
    </source>
</evidence>
<dbReference type="Proteomes" id="UP000515800">
    <property type="component" value="Chromosome"/>
</dbReference>
<evidence type="ECO:0000256" key="4">
    <source>
        <dbReference type="ARBA" id="ARBA00012925"/>
    </source>
</evidence>
<dbReference type="PANTHER" id="PTHR18952:SF265">
    <property type="entry name" value="CARBONIC ANHYDRASE"/>
    <property type="match status" value="1"/>
</dbReference>
<dbReference type="InterPro" id="IPR018338">
    <property type="entry name" value="Carbonic_anhydrase_a-class_CS"/>
</dbReference>
<evidence type="ECO:0000256" key="7">
    <source>
        <dbReference type="ARBA" id="ARBA00022833"/>
    </source>
</evidence>
<keyword evidence="13" id="KW-1185">Reference proteome</keyword>
<evidence type="ECO:0000313" key="12">
    <source>
        <dbReference type="EMBL" id="QNN75361.1"/>
    </source>
</evidence>
<dbReference type="EC" id="4.2.1.1" evidence="4 10"/>
<dbReference type="PROSITE" id="PS00162">
    <property type="entry name" value="ALPHA_CA_1"/>
    <property type="match status" value="1"/>
</dbReference>
<evidence type="ECO:0000256" key="6">
    <source>
        <dbReference type="ARBA" id="ARBA00022723"/>
    </source>
</evidence>
<comment type="function">
    <text evidence="2 10">Reversible hydration of carbon dioxide.</text>
</comment>
<dbReference type="SMART" id="SM01057">
    <property type="entry name" value="Carb_anhydrase"/>
    <property type="match status" value="1"/>
</dbReference>
<dbReference type="SUPFAM" id="SSF51069">
    <property type="entry name" value="Carbonic anhydrase"/>
    <property type="match status" value="1"/>
</dbReference>
<dbReference type="GO" id="GO:0008270">
    <property type="term" value="F:zinc ion binding"/>
    <property type="evidence" value="ECO:0007669"/>
    <property type="project" value="UniProtKB-UniRule"/>
</dbReference>
<evidence type="ECO:0000256" key="2">
    <source>
        <dbReference type="ARBA" id="ARBA00002904"/>
    </source>
</evidence>
<evidence type="ECO:0000256" key="8">
    <source>
        <dbReference type="ARBA" id="ARBA00023239"/>
    </source>
</evidence>
<protein>
    <recommendedName>
        <fullName evidence="5 10">Carbonic anhydrase</fullName>
        <ecNumber evidence="4 10">4.2.1.1</ecNumber>
    </recommendedName>
</protein>
<name>A0A7G9T5I6_9LACO</name>
<comment type="cofactor">
    <cofactor evidence="1 10">
        <name>Zn(2+)</name>
        <dbReference type="ChEBI" id="CHEBI:29105"/>
    </cofactor>
</comment>
<keyword evidence="7 10" id="KW-0862">Zinc</keyword>
<evidence type="ECO:0000313" key="13">
    <source>
        <dbReference type="Proteomes" id="UP000515800"/>
    </source>
</evidence>
<evidence type="ECO:0000256" key="1">
    <source>
        <dbReference type="ARBA" id="ARBA00001947"/>
    </source>
</evidence>
<dbReference type="EMBL" id="CP060724">
    <property type="protein sequence ID" value="QNN75361.1"/>
    <property type="molecule type" value="Genomic_DNA"/>
</dbReference>
<evidence type="ECO:0000256" key="3">
    <source>
        <dbReference type="ARBA" id="ARBA00010718"/>
    </source>
</evidence>
<feature type="domain" description="Alpha-carbonic anhydrase" evidence="11">
    <location>
        <begin position="2"/>
        <end position="208"/>
    </location>
</feature>
<keyword evidence="6 10" id="KW-0479">Metal-binding</keyword>
<evidence type="ECO:0000256" key="9">
    <source>
        <dbReference type="ARBA" id="ARBA00048348"/>
    </source>
</evidence>
<dbReference type="RefSeq" id="WP_187529195.1">
    <property type="nucleotide sequence ID" value="NZ_CP060724.1"/>
</dbReference>
<dbReference type="InterPro" id="IPR001148">
    <property type="entry name" value="CA_dom"/>
</dbReference>
<dbReference type="Pfam" id="PF00194">
    <property type="entry name" value="Carb_anhydrase"/>
    <property type="match status" value="1"/>
</dbReference>
<dbReference type="CDD" id="cd03124">
    <property type="entry name" value="alpha_CA_prokaryotic_like"/>
    <property type="match status" value="1"/>
</dbReference>
<dbReference type="PANTHER" id="PTHR18952">
    <property type="entry name" value="CARBONIC ANHYDRASE"/>
    <property type="match status" value="1"/>
</dbReference>
<dbReference type="InterPro" id="IPR023561">
    <property type="entry name" value="Carbonic_anhydrase_a-class"/>
</dbReference>
<sequence length="208" mass="24483">MRHINYEKQDDWYADTDWQSPIALSKVDNVIQKLSKSQISLTFPTEQAFAFEEWEIGRQYFADGKLLYKDKTYNLVRFHFHDGSEHCIDSEFFSAEVHFVFRCEEDTLVFAIFLEATSKFQKHDISDVICKNTKILNLGIFLPKNFDYFEYVGTLTTPPLMRDIQTVVLSTPVVISNQDKQAIHQLFPNNHRQTQSLNKRPVYFYSTE</sequence>
<gene>
    <name evidence="12" type="ORF">H9L19_00175</name>
</gene>
<organism evidence="12 13">
    <name type="scientific">Weissella diestrammenae</name>
    <dbReference type="NCBI Taxonomy" id="1162633"/>
    <lineage>
        <taxon>Bacteria</taxon>
        <taxon>Bacillati</taxon>
        <taxon>Bacillota</taxon>
        <taxon>Bacilli</taxon>
        <taxon>Lactobacillales</taxon>
        <taxon>Lactobacillaceae</taxon>
        <taxon>Weissella</taxon>
    </lineage>
</organism>
<dbReference type="GO" id="GO:0004089">
    <property type="term" value="F:carbonate dehydratase activity"/>
    <property type="evidence" value="ECO:0007669"/>
    <property type="project" value="UniProtKB-UniRule"/>
</dbReference>
<dbReference type="PROSITE" id="PS51144">
    <property type="entry name" value="ALPHA_CA_2"/>
    <property type="match status" value="1"/>
</dbReference>
<proteinExistence type="inferred from homology"/>
<evidence type="ECO:0000256" key="5">
    <source>
        <dbReference type="ARBA" id="ARBA00014628"/>
    </source>
</evidence>